<organism evidence="2 3">
    <name type="scientific">Candidatus Thermofonsia Clade 1 bacterium</name>
    <dbReference type="NCBI Taxonomy" id="2364210"/>
    <lineage>
        <taxon>Bacteria</taxon>
        <taxon>Bacillati</taxon>
        <taxon>Chloroflexota</taxon>
        <taxon>Candidatus Thermofontia</taxon>
        <taxon>Candidatus Thermofonsia Clade 1</taxon>
    </lineage>
</organism>
<dbReference type="EMBL" id="PGTK01000003">
    <property type="protein sequence ID" value="PJF31593.1"/>
    <property type="molecule type" value="Genomic_DNA"/>
</dbReference>
<gene>
    <name evidence="2" type="ORF">CUN51_04415</name>
</gene>
<accession>A0A2M8P218</accession>
<sequence length="418" mass="45919">MLSEAQIRATLERALSGRFKGARLLILMPDHTRTLPLPLLFRLLTDILHDAKALDFMVALGTHPPLSEAALCRLVGITPEERQARYAHIGLLNHAWDDPSALVPLGVIERAQVQAISGEAWHESLGGDVPIRINRAALAYDHILILSPVFPHEVIGFSGGAKYLFPGISGAEIINVSHWLGALLTVRRVIGVKWTPVRTLIHAAAALLPTPVSLISMTVEGEGLSSLFIGDHITAWEAAADQSAQRHITWLDQPVQRVLSAAPPMYDELWVASKAMYKLDPAVADGGEIIIYAPHLSVVSHVHGSYIYEVGYHIRDYILRHWERLKHIPLGVLAHSTHVKGDGAMQGEVEQPRIRVALATQISAADCEQLNLGYYDYRSLDPSAWQGREAGGILYVPKAGERLYRVRTQSEADRGVAS</sequence>
<dbReference type="GO" id="GO:0050043">
    <property type="term" value="F:lactate racemase activity"/>
    <property type="evidence" value="ECO:0007669"/>
    <property type="project" value="InterPro"/>
</dbReference>
<dbReference type="InterPro" id="IPR018657">
    <property type="entry name" value="LarA-like_N"/>
</dbReference>
<dbReference type="Gene3D" id="3.40.50.11440">
    <property type="match status" value="1"/>
</dbReference>
<protein>
    <recommendedName>
        <fullName evidence="1">LarA-like N-terminal domain-containing protein</fullName>
    </recommendedName>
</protein>
<dbReference type="AlphaFoldDB" id="A0A2M8P218"/>
<name>A0A2M8P218_9CHLR</name>
<dbReference type="Pfam" id="PF09861">
    <property type="entry name" value="Lar_N"/>
    <property type="match status" value="1"/>
</dbReference>
<proteinExistence type="predicted"/>
<evidence type="ECO:0000313" key="2">
    <source>
        <dbReference type="EMBL" id="PJF31593.1"/>
    </source>
</evidence>
<dbReference type="InterPro" id="IPR048068">
    <property type="entry name" value="LarA-like"/>
</dbReference>
<evidence type="ECO:0000259" key="1">
    <source>
        <dbReference type="Pfam" id="PF09861"/>
    </source>
</evidence>
<feature type="domain" description="LarA-like N-terminal" evidence="1">
    <location>
        <begin position="20"/>
        <end position="180"/>
    </location>
</feature>
<dbReference type="PANTHER" id="PTHR33171">
    <property type="entry name" value="LAR_N DOMAIN-CONTAINING PROTEIN"/>
    <property type="match status" value="1"/>
</dbReference>
<comment type="caution">
    <text evidence="2">The sequence shown here is derived from an EMBL/GenBank/DDBJ whole genome shotgun (WGS) entry which is preliminary data.</text>
</comment>
<reference evidence="2 3" key="1">
    <citation type="submission" date="2017-11" db="EMBL/GenBank/DDBJ databases">
        <title>Evolution of Phototrophy in the Chloroflexi Phylum Driven by Horizontal Gene Transfer.</title>
        <authorList>
            <person name="Ward L.M."/>
            <person name="Hemp J."/>
            <person name="Shih P.M."/>
            <person name="Mcglynn S.E."/>
            <person name="Fischer W."/>
        </authorList>
    </citation>
    <scope>NUCLEOTIDE SEQUENCE [LARGE SCALE GENOMIC DNA]</scope>
    <source>
        <strain evidence="2">CP2_2F</strain>
    </source>
</reference>
<dbReference type="PANTHER" id="PTHR33171:SF17">
    <property type="entry name" value="LARA-LIKE N-TERMINAL DOMAIN-CONTAINING PROTEIN"/>
    <property type="match status" value="1"/>
</dbReference>
<dbReference type="Proteomes" id="UP000228921">
    <property type="component" value="Unassembled WGS sequence"/>
</dbReference>
<dbReference type="InterPro" id="IPR043166">
    <property type="entry name" value="LarA-like_C"/>
</dbReference>
<evidence type="ECO:0000313" key="3">
    <source>
        <dbReference type="Proteomes" id="UP000228921"/>
    </source>
</evidence>
<dbReference type="Gene3D" id="3.90.226.30">
    <property type="match status" value="1"/>
</dbReference>